<evidence type="ECO:0000259" key="3">
    <source>
        <dbReference type="Pfam" id="PF22939"/>
    </source>
</evidence>
<dbReference type="Gene3D" id="3.40.50.300">
    <property type="entry name" value="P-loop containing nucleotide triphosphate hydrolases"/>
    <property type="match status" value="1"/>
</dbReference>
<dbReference type="PANTHER" id="PTHR10039">
    <property type="entry name" value="AMELOGENIN"/>
    <property type="match status" value="1"/>
</dbReference>
<dbReference type="SMART" id="SM00248">
    <property type="entry name" value="ANK"/>
    <property type="match status" value="5"/>
</dbReference>
<evidence type="ECO:0000313" key="5">
    <source>
        <dbReference type="EMBL" id="EHK43105.1"/>
    </source>
</evidence>
<dbReference type="AlphaFoldDB" id="G9P400"/>
<comment type="caution">
    <text evidence="5">The sequence shown here is derived from an EMBL/GenBank/DDBJ whole genome shotgun (WGS) entry which is preliminary data.</text>
</comment>
<evidence type="ECO:0000313" key="6">
    <source>
        <dbReference type="Proteomes" id="UP000005426"/>
    </source>
</evidence>
<keyword evidence="6" id="KW-1185">Reference proteome</keyword>
<dbReference type="PROSITE" id="PS50297">
    <property type="entry name" value="ANK_REP_REGION"/>
    <property type="match status" value="3"/>
</dbReference>
<dbReference type="Pfam" id="PF24883">
    <property type="entry name" value="NPHP3_N"/>
    <property type="match status" value="1"/>
</dbReference>
<keyword evidence="2" id="KW-0040">ANK repeat</keyword>
<dbReference type="InterPro" id="IPR054471">
    <property type="entry name" value="GPIID_WHD"/>
</dbReference>
<dbReference type="eggNOG" id="KOG4177">
    <property type="taxonomic scope" value="Eukaryota"/>
</dbReference>
<feature type="domain" description="GPI inositol-deacylase winged helix" evidence="3">
    <location>
        <begin position="657"/>
        <end position="734"/>
    </location>
</feature>
<evidence type="ECO:0000256" key="2">
    <source>
        <dbReference type="PROSITE-ProRule" id="PRU00023"/>
    </source>
</evidence>
<sequence>MPLIISYANNVQSTGAEPPLRKLESNDYTVGWICALDVEYVAAQALLDEVHERLEYARPDNNRYTLGRIGKHNVAIAIPRSFKYSGSVAESMVLSFSNLRIALLVGIGGGVPSKNHDIRLGDIVVGAPKDGHGGLIKYGFGGKPLNERFQFSEFLDQPPLVLRRALAGLRAQYEEEGHRIEETAANVVENNKSLWQQYKRPDQLSDRLYQASVIHPNTQESCLLTCDPHALIPRLPRDEAEDTLVIHHGNALLRDKIAAEKDVLCFETEAAGLMNNFPCLVIRGICDYSDSHRNQEWRGYAALVAAAYAKDLLYRIATNKVEAEKRIRDILSGMQEVVTKAEKDVYKLVHDQHSREHQAILDWLTPIDYSPQHHDFIGRRQEGTGQWLLKSPQFQTWRENNGQALFCPGAPGAGKTIIAAIVISHLLAKFQHEPHIGIAYIYCNFQRQNDQTVEKLLANLLKQLAQRQSSLPKTIHDLYEEYEKSGTLPSLHQITAALHSITAAYERIFFIIDALDECQDLARTKLLDELFNLQTTTGANILATSRINDDIKRRFDGCATVEISAANEDVIACLNETLLLRRSSIINDDYQKKIRDVLPKAAGGSFVSAISYMYTIMNQPTREKIEEFLQKLGKGMEVPQEFYEQAMERIEGQPNAIRSLAKRTLTWITHAKRPLSITEIRHALAVREHGTEYDSDDMPDAKALESVCAELVTIDEESGIIRLVHHSAQEFLQQSQEKWFPEGESYITKICLKYLLFNTFDGALCRTAKELEDRLKFDPFYGYAACNWGHHARESAITSQEIMHFLENTVKVGASSQVLIAERHKYLLLQVFNNRHRSPMTGLHLAAYFGLEGAVNNLLQWDSPDLKDIYYRTPLSWAAENGHAHVVEQLIATGQVEVDSVDILNRRPLVWAAKEGHAEIVQLLLDGGAKTEIRNEHQQYYEISPLLFAAEQGHIAVIERLFEAGAGISPEFQDLTGRTPLIGAVRGGHKAVVELLLDSGADIDAKSRVGDSPLSIAMGLGYDDIAQLLLDRGAEPEPP</sequence>
<dbReference type="SUPFAM" id="SSF48403">
    <property type="entry name" value="Ankyrin repeat"/>
    <property type="match status" value="1"/>
</dbReference>
<dbReference type="InterPro" id="IPR027417">
    <property type="entry name" value="P-loop_NTPase"/>
</dbReference>
<dbReference type="InterPro" id="IPR002110">
    <property type="entry name" value="Ankyrin_rpt"/>
</dbReference>
<dbReference type="HOGENOM" id="CLU_000288_34_2_1"/>
<dbReference type="SUPFAM" id="SSF52540">
    <property type="entry name" value="P-loop containing nucleoside triphosphate hydrolases"/>
    <property type="match status" value="1"/>
</dbReference>
<feature type="domain" description="Nephrocystin 3-like N-terminal" evidence="4">
    <location>
        <begin position="383"/>
        <end position="546"/>
    </location>
</feature>
<dbReference type="InterPro" id="IPR036770">
    <property type="entry name" value="Ankyrin_rpt-contain_sf"/>
</dbReference>
<dbReference type="OMA" id="ICHAKRE"/>
<dbReference type="EMBL" id="ABDG02000026">
    <property type="protein sequence ID" value="EHK43105.1"/>
    <property type="molecule type" value="Genomic_DNA"/>
</dbReference>
<feature type="repeat" description="ANK" evidence="2">
    <location>
        <begin position="941"/>
        <end position="973"/>
    </location>
</feature>
<dbReference type="GO" id="GO:0009116">
    <property type="term" value="P:nucleoside metabolic process"/>
    <property type="evidence" value="ECO:0007669"/>
    <property type="project" value="InterPro"/>
</dbReference>
<keyword evidence="1" id="KW-0677">Repeat</keyword>
<dbReference type="STRING" id="452589.G9P400"/>
<evidence type="ECO:0000259" key="4">
    <source>
        <dbReference type="Pfam" id="PF24883"/>
    </source>
</evidence>
<dbReference type="SUPFAM" id="SSF53167">
    <property type="entry name" value="Purine and uridine phosphorylases"/>
    <property type="match status" value="1"/>
</dbReference>
<dbReference type="Pfam" id="PF22939">
    <property type="entry name" value="WHD_GPIID"/>
    <property type="match status" value="1"/>
</dbReference>
<feature type="repeat" description="ANK" evidence="2">
    <location>
        <begin position="976"/>
        <end position="1008"/>
    </location>
</feature>
<dbReference type="InterPro" id="IPR035994">
    <property type="entry name" value="Nucleoside_phosphorylase_sf"/>
</dbReference>
<dbReference type="Gene3D" id="1.25.40.20">
    <property type="entry name" value="Ankyrin repeat-containing domain"/>
    <property type="match status" value="2"/>
</dbReference>
<protein>
    <submittedName>
        <fullName evidence="5">Uncharacterized protein</fullName>
    </submittedName>
</protein>
<feature type="repeat" description="ANK" evidence="2">
    <location>
        <begin position="1009"/>
        <end position="1039"/>
    </location>
</feature>
<dbReference type="PROSITE" id="PS50088">
    <property type="entry name" value="ANK_REPEAT"/>
    <property type="match status" value="4"/>
</dbReference>
<dbReference type="PRINTS" id="PR01415">
    <property type="entry name" value="ANKYRIN"/>
</dbReference>
<reference evidence="5 6" key="1">
    <citation type="journal article" date="2011" name="Genome Biol.">
        <title>Comparative genome sequence analysis underscores mycoparasitism as the ancestral life style of Trichoderma.</title>
        <authorList>
            <person name="Kubicek C.P."/>
            <person name="Herrera-Estrella A."/>
            <person name="Seidl-Seiboth V."/>
            <person name="Martinez D.A."/>
            <person name="Druzhinina I.S."/>
            <person name="Thon M."/>
            <person name="Zeilinger S."/>
            <person name="Casas-Flores S."/>
            <person name="Horwitz B.A."/>
            <person name="Mukherjee P.K."/>
            <person name="Mukherjee M."/>
            <person name="Kredics L."/>
            <person name="Alcaraz L.D."/>
            <person name="Aerts A."/>
            <person name="Antal Z."/>
            <person name="Atanasova L."/>
            <person name="Cervantes-Badillo M.G."/>
            <person name="Challacombe J."/>
            <person name="Chertkov O."/>
            <person name="McCluskey K."/>
            <person name="Coulpier F."/>
            <person name="Deshpande N."/>
            <person name="von Doehren H."/>
            <person name="Ebbole D.J."/>
            <person name="Esquivel-Naranjo E.U."/>
            <person name="Fekete E."/>
            <person name="Flipphi M."/>
            <person name="Glaser F."/>
            <person name="Gomez-Rodriguez E.Y."/>
            <person name="Gruber S."/>
            <person name="Han C."/>
            <person name="Henrissat B."/>
            <person name="Hermosa R."/>
            <person name="Hernandez-Onate M."/>
            <person name="Karaffa L."/>
            <person name="Kosti I."/>
            <person name="Le Crom S."/>
            <person name="Lindquist E."/>
            <person name="Lucas S."/>
            <person name="Luebeck M."/>
            <person name="Luebeck P.S."/>
            <person name="Margeot A."/>
            <person name="Metz B."/>
            <person name="Misra M."/>
            <person name="Nevalainen H."/>
            <person name="Omann M."/>
            <person name="Packer N."/>
            <person name="Perrone G."/>
            <person name="Uresti-Rivera E.E."/>
            <person name="Salamov A."/>
            <person name="Schmoll M."/>
            <person name="Seiboth B."/>
            <person name="Shapiro H."/>
            <person name="Sukno S."/>
            <person name="Tamayo-Ramos J.A."/>
            <person name="Tisch D."/>
            <person name="Wiest A."/>
            <person name="Wilkinson H.H."/>
            <person name="Zhang M."/>
            <person name="Coutinho P.M."/>
            <person name="Kenerley C.M."/>
            <person name="Monte E."/>
            <person name="Baker S.E."/>
            <person name="Grigoriev I.V."/>
        </authorList>
    </citation>
    <scope>NUCLEOTIDE SEQUENCE [LARGE SCALE GENOMIC DNA]</scope>
    <source>
        <strain evidence="6">ATCC 20476 / IMI 206040</strain>
    </source>
</reference>
<gene>
    <name evidence="5" type="ORF">TRIATDRAFT_225310</name>
</gene>
<dbReference type="Gene3D" id="3.40.50.1580">
    <property type="entry name" value="Nucleoside phosphorylase domain"/>
    <property type="match status" value="1"/>
</dbReference>
<dbReference type="GO" id="GO:0003824">
    <property type="term" value="F:catalytic activity"/>
    <property type="evidence" value="ECO:0007669"/>
    <property type="project" value="InterPro"/>
</dbReference>
<accession>G9P400</accession>
<name>G9P400_HYPAI</name>
<organism evidence="5 6">
    <name type="scientific">Hypocrea atroviridis (strain ATCC 20476 / IMI 206040)</name>
    <name type="common">Trichoderma atroviride</name>
    <dbReference type="NCBI Taxonomy" id="452589"/>
    <lineage>
        <taxon>Eukaryota</taxon>
        <taxon>Fungi</taxon>
        <taxon>Dikarya</taxon>
        <taxon>Ascomycota</taxon>
        <taxon>Pezizomycotina</taxon>
        <taxon>Sordariomycetes</taxon>
        <taxon>Hypocreomycetidae</taxon>
        <taxon>Hypocreales</taxon>
        <taxon>Hypocreaceae</taxon>
        <taxon>Trichoderma</taxon>
    </lineage>
</organism>
<dbReference type="InterPro" id="IPR056884">
    <property type="entry name" value="NPHP3-like_N"/>
</dbReference>
<proteinExistence type="predicted"/>
<evidence type="ECO:0000256" key="1">
    <source>
        <dbReference type="ARBA" id="ARBA00022737"/>
    </source>
</evidence>
<feature type="repeat" description="ANK" evidence="2">
    <location>
        <begin position="904"/>
        <end position="936"/>
    </location>
</feature>
<dbReference type="Proteomes" id="UP000005426">
    <property type="component" value="Unassembled WGS sequence"/>
</dbReference>
<dbReference type="PANTHER" id="PTHR10039:SF15">
    <property type="entry name" value="NACHT DOMAIN-CONTAINING PROTEIN"/>
    <property type="match status" value="1"/>
</dbReference>
<dbReference type="Pfam" id="PF12796">
    <property type="entry name" value="Ank_2"/>
    <property type="match status" value="2"/>
</dbReference>
<dbReference type="OrthoDB" id="448455at2759"/>